<feature type="transmembrane region" description="Helical" evidence="1">
    <location>
        <begin position="120"/>
        <end position="139"/>
    </location>
</feature>
<dbReference type="AlphaFoldDB" id="A0A7K3MA46"/>
<evidence type="ECO:0000313" key="2">
    <source>
        <dbReference type="EMBL" id="NDL59842.1"/>
    </source>
</evidence>
<comment type="caution">
    <text evidence="2">The sequence shown here is derived from an EMBL/GenBank/DDBJ whole genome shotgun (WGS) entry which is preliminary data.</text>
</comment>
<feature type="transmembrane region" description="Helical" evidence="1">
    <location>
        <begin position="38"/>
        <end position="56"/>
    </location>
</feature>
<feature type="transmembrane region" description="Helical" evidence="1">
    <location>
        <begin position="89"/>
        <end position="113"/>
    </location>
</feature>
<keyword evidence="1" id="KW-0472">Membrane</keyword>
<proteinExistence type="predicted"/>
<organism evidence="2 3">
    <name type="scientific">Phytoactinopolyspora mesophila</name>
    <dbReference type="NCBI Taxonomy" id="2650750"/>
    <lineage>
        <taxon>Bacteria</taxon>
        <taxon>Bacillati</taxon>
        <taxon>Actinomycetota</taxon>
        <taxon>Actinomycetes</taxon>
        <taxon>Jiangellales</taxon>
        <taxon>Jiangellaceae</taxon>
        <taxon>Phytoactinopolyspora</taxon>
    </lineage>
</organism>
<keyword evidence="3" id="KW-1185">Reference proteome</keyword>
<keyword evidence="1" id="KW-1133">Transmembrane helix</keyword>
<reference evidence="2 3" key="1">
    <citation type="submission" date="2019-11" db="EMBL/GenBank/DDBJ databases">
        <authorList>
            <person name="Li X.-J."/>
            <person name="Feng X.-M."/>
        </authorList>
    </citation>
    <scope>NUCLEOTIDE SEQUENCE [LARGE SCALE GENOMIC DNA]</scope>
    <source>
        <strain evidence="2 3">XMNu-373</strain>
    </source>
</reference>
<protein>
    <submittedName>
        <fullName evidence="2">Uncharacterized protein</fullName>
    </submittedName>
</protein>
<keyword evidence="1" id="KW-0812">Transmembrane</keyword>
<accession>A0A7K3MA46</accession>
<dbReference type="Proteomes" id="UP000460435">
    <property type="component" value="Unassembled WGS sequence"/>
</dbReference>
<gene>
    <name evidence="2" type="ORF">F7O44_22465</name>
</gene>
<evidence type="ECO:0000256" key="1">
    <source>
        <dbReference type="SAM" id="Phobius"/>
    </source>
</evidence>
<evidence type="ECO:0000313" key="3">
    <source>
        <dbReference type="Proteomes" id="UP000460435"/>
    </source>
</evidence>
<sequence length="179" mass="18256">MTNPGRGGARIARGLTLSILCLLLSLFAHVCAGGAVEISMGLVIGGLALSAMCVAAADARRGFGTIVAVVGLSQVVFHLLAGLGGHHAVGAHLGAVPAMVGSHVVATLIISVLLAQGERLIWALFSLLRTATALVLVQLTPSRPTLISPVSLAAPHWLTSIYTRRCGTLRGPPVAGILH</sequence>
<dbReference type="RefSeq" id="WP_162452517.1">
    <property type="nucleotide sequence ID" value="NZ_WLZY01000008.1"/>
</dbReference>
<dbReference type="EMBL" id="WLZY01000008">
    <property type="protein sequence ID" value="NDL59842.1"/>
    <property type="molecule type" value="Genomic_DNA"/>
</dbReference>
<name>A0A7K3MA46_9ACTN</name>
<feature type="transmembrane region" description="Helical" evidence="1">
    <location>
        <begin position="63"/>
        <end position="83"/>
    </location>
</feature>